<dbReference type="CDD" id="cd11297">
    <property type="entry name" value="PIN_LabA-like_N_1"/>
    <property type="match status" value="1"/>
</dbReference>
<dbReference type="InterPro" id="IPR021139">
    <property type="entry name" value="NYN"/>
</dbReference>
<dbReference type="GO" id="GO:0004540">
    <property type="term" value="F:RNA nuclease activity"/>
    <property type="evidence" value="ECO:0007669"/>
    <property type="project" value="InterPro"/>
</dbReference>
<dbReference type="PANTHER" id="PTHR35811:SF1">
    <property type="entry name" value="HTH OST-TYPE DOMAIN-CONTAINING PROTEIN"/>
    <property type="match status" value="1"/>
</dbReference>
<name>A0A4R2NIX7_RHOAD</name>
<feature type="domain" description="NYN" evidence="1">
    <location>
        <begin position="4"/>
        <end position="129"/>
    </location>
</feature>
<keyword evidence="3" id="KW-1185">Reference proteome</keyword>
<sequence>MAVRTAVLVDGDNVSGAHGATILKAARAKGVPDVVRVYADAQRNSGWHDAVGYRLIHAGTGKNAADLLLSIDAMELALVGGIGTFFIASSDKDFTHLAHRLREYGKSVNGFGEAKTPEAFRSACCTFVEIGSSAMPKEPAVPVSEFDRKIRAMIAANSKKGTGMQISQLSGRMFAQHGTRISTYPEGNWRAYLLARPQLYDLDPRGPEAKVRFRPQGFGNAA</sequence>
<gene>
    <name evidence="2" type="ORF">EV656_11268</name>
</gene>
<dbReference type="Pfam" id="PF01936">
    <property type="entry name" value="NYN"/>
    <property type="match status" value="1"/>
</dbReference>
<dbReference type="Proteomes" id="UP000295733">
    <property type="component" value="Unassembled WGS sequence"/>
</dbReference>
<evidence type="ECO:0000313" key="3">
    <source>
        <dbReference type="Proteomes" id="UP000295733"/>
    </source>
</evidence>
<protein>
    <submittedName>
        <fullName evidence="2">NYN domain-containing protein</fullName>
    </submittedName>
</protein>
<accession>A0A4R2NIX7</accession>
<dbReference type="EMBL" id="SLXL01000012">
    <property type="protein sequence ID" value="TCP21252.1"/>
    <property type="molecule type" value="Genomic_DNA"/>
</dbReference>
<evidence type="ECO:0000313" key="2">
    <source>
        <dbReference type="EMBL" id="TCP21252.1"/>
    </source>
</evidence>
<evidence type="ECO:0000259" key="1">
    <source>
        <dbReference type="Pfam" id="PF01936"/>
    </source>
</evidence>
<organism evidence="2 3">
    <name type="scientific">Rhodovulum adriaticum</name>
    <name type="common">Rhodopseudomonas adriatica</name>
    <dbReference type="NCBI Taxonomy" id="35804"/>
    <lineage>
        <taxon>Bacteria</taxon>
        <taxon>Pseudomonadati</taxon>
        <taxon>Pseudomonadota</taxon>
        <taxon>Alphaproteobacteria</taxon>
        <taxon>Rhodobacterales</taxon>
        <taxon>Paracoccaceae</taxon>
        <taxon>Rhodovulum</taxon>
    </lineage>
</organism>
<dbReference type="AlphaFoldDB" id="A0A4R2NIX7"/>
<dbReference type="OrthoDB" id="9783963at2"/>
<dbReference type="Gene3D" id="3.40.50.1010">
    <property type="entry name" value="5'-nuclease"/>
    <property type="match status" value="1"/>
</dbReference>
<dbReference type="PANTHER" id="PTHR35811">
    <property type="entry name" value="SLR1870 PROTEIN"/>
    <property type="match status" value="1"/>
</dbReference>
<comment type="caution">
    <text evidence="2">The sequence shown here is derived from an EMBL/GenBank/DDBJ whole genome shotgun (WGS) entry which is preliminary data.</text>
</comment>
<dbReference type="RefSeq" id="WP_132605071.1">
    <property type="nucleotide sequence ID" value="NZ_NRRP01000003.1"/>
</dbReference>
<proteinExistence type="predicted"/>
<reference evidence="2 3" key="1">
    <citation type="submission" date="2019-03" db="EMBL/GenBank/DDBJ databases">
        <title>Genomic Encyclopedia of Type Strains, Phase IV (KMG-IV): sequencing the most valuable type-strain genomes for metagenomic binning, comparative biology and taxonomic classification.</title>
        <authorList>
            <person name="Goeker M."/>
        </authorList>
    </citation>
    <scope>NUCLEOTIDE SEQUENCE [LARGE SCALE GENOMIC DNA]</scope>
    <source>
        <strain evidence="2 3">DSM 2781</strain>
    </source>
</reference>